<organism evidence="2 3">
    <name type="scientific">Legionella micdadei</name>
    <name type="common">Tatlockia micdadei</name>
    <dbReference type="NCBI Taxonomy" id="451"/>
    <lineage>
        <taxon>Bacteria</taxon>
        <taxon>Pseudomonadati</taxon>
        <taxon>Pseudomonadota</taxon>
        <taxon>Gammaproteobacteria</taxon>
        <taxon>Legionellales</taxon>
        <taxon>Legionellaceae</taxon>
        <taxon>Legionella</taxon>
    </lineage>
</organism>
<evidence type="ECO:0000313" key="3">
    <source>
        <dbReference type="Proteomes" id="UP000032414"/>
    </source>
</evidence>
<reference evidence="3" key="1">
    <citation type="submission" date="2014-09" db="EMBL/GenBank/DDBJ databases">
        <authorList>
            <person name="Gomez-Valero L."/>
        </authorList>
    </citation>
    <scope>NUCLEOTIDE SEQUENCE [LARGE SCALE GENOMIC DNA]</scope>
    <source>
        <strain evidence="3">ATCC33218</strain>
    </source>
</reference>
<accession>A0A098GCZ1</accession>
<dbReference type="HOGENOM" id="CLU_3158752_0_0_6"/>
<protein>
    <submittedName>
        <fullName evidence="2">Uncharacterized protein</fullName>
    </submittedName>
</protein>
<gene>
    <name evidence="2" type="ORF">LMI_1032</name>
</gene>
<keyword evidence="1" id="KW-0472">Membrane</keyword>
<dbReference type="AlphaFoldDB" id="A0A098GCZ1"/>
<dbReference type="Proteomes" id="UP000032414">
    <property type="component" value="Chromosome I"/>
</dbReference>
<name>A0A098GCZ1_LEGMI</name>
<evidence type="ECO:0000256" key="1">
    <source>
        <dbReference type="SAM" id="Phobius"/>
    </source>
</evidence>
<feature type="transmembrane region" description="Helical" evidence="1">
    <location>
        <begin position="6"/>
        <end position="25"/>
    </location>
</feature>
<evidence type="ECO:0000313" key="2">
    <source>
        <dbReference type="EMBL" id="CEG60348.1"/>
    </source>
</evidence>
<dbReference type="KEGG" id="tmc:LMI_1032"/>
<proteinExistence type="predicted"/>
<keyword evidence="1" id="KW-1133">Transmembrane helix</keyword>
<sequence>MAEIKAIMAVTTGGIGMPGASVVNATKIRKIARRINPILLVSRIVIIL</sequence>
<keyword evidence="1" id="KW-0812">Transmembrane</keyword>
<dbReference type="EMBL" id="LN614830">
    <property type="protein sequence ID" value="CEG60348.1"/>
    <property type="molecule type" value="Genomic_DNA"/>
</dbReference>